<evidence type="ECO:0000313" key="2">
    <source>
        <dbReference type="Proteomes" id="UP000027265"/>
    </source>
</evidence>
<keyword evidence="2" id="KW-1185">Reference proteome</keyword>
<accession>A0A067QHU2</accession>
<dbReference type="HOGENOM" id="CLU_071330_5_0_1"/>
<proteinExistence type="predicted"/>
<dbReference type="Gene3D" id="3.40.50.720">
    <property type="entry name" value="NAD(P)-binding Rossmann-like Domain"/>
    <property type="match status" value="1"/>
</dbReference>
<dbReference type="PANTHER" id="PTHR14097">
    <property type="entry name" value="OXIDOREDUCTASE HTATIP2"/>
    <property type="match status" value="1"/>
</dbReference>
<evidence type="ECO:0000313" key="1">
    <source>
        <dbReference type="EMBL" id="KDQ62181.1"/>
    </source>
</evidence>
<dbReference type="STRING" id="933084.A0A067QHU2"/>
<evidence type="ECO:0008006" key="3">
    <source>
        <dbReference type="Google" id="ProtNLM"/>
    </source>
</evidence>
<dbReference type="EMBL" id="KL197711">
    <property type="protein sequence ID" value="KDQ62181.1"/>
    <property type="molecule type" value="Genomic_DNA"/>
</dbReference>
<reference evidence="2" key="1">
    <citation type="journal article" date="2014" name="Proc. Natl. Acad. Sci. U.S.A.">
        <title>Extensive sampling of basidiomycete genomes demonstrates inadequacy of the white-rot/brown-rot paradigm for wood decay fungi.</title>
        <authorList>
            <person name="Riley R."/>
            <person name="Salamov A.A."/>
            <person name="Brown D.W."/>
            <person name="Nagy L.G."/>
            <person name="Floudas D."/>
            <person name="Held B.W."/>
            <person name="Levasseur A."/>
            <person name="Lombard V."/>
            <person name="Morin E."/>
            <person name="Otillar R."/>
            <person name="Lindquist E.A."/>
            <person name="Sun H."/>
            <person name="LaButti K.M."/>
            <person name="Schmutz J."/>
            <person name="Jabbour D."/>
            <person name="Luo H."/>
            <person name="Baker S.E."/>
            <person name="Pisabarro A.G."/>
            <person name="Walton J.D."/>
            <person name="Blanchette R.A."/>
            <person name="Henrissat B."/>
            <person name="Martin F."/>
            <person name="Cullen D."/>
            <person name="Hibbett D.S."/>
            <person name="Grigoriev I.V."/>
        </authorList>
    </citation>
    <scope>NUCLEOTIDE SEQUENCE [LARGE SCALE GENOMIC DNA]</scope>
    <source>
        <strain evidence="2">MUCL 33604</strain>
    </source>
</reference>
<dbReference type="SUPFAM" id="SSF51735">
    <property type="entry name" value="NAD(P)-binding Rossmann-fold domains"/>
    <property type="match status" value="1"/>
</dbReference>
<dbReference type="InParanoid" id="A0A067QHU2"/>
<dbReference type="OrthoDB" id="9975943at2759"/>
<sequence>MHVILTGATGLVGGAALHHCLASPKITQLSILSRRQFTLPTGDNLDTKKAKIIVHTDYDSYPDDVTKLLKGAEGCIWAQGVSQNDVKKDEYIRITYDYPLAAAKAFSSLSDTGKFNFVYVSGEGADPTEKTFTLFGKIKGRAEAALLALPSTLGFSALRVFNVRPGYVDQSDSTHHRPRSTGMKILECTVGPVLKTFMPSQVSPTGELSKVLVDLATGDGNPLPEGVGIESGGRTIRSSAVRILSGL</sequence>
<organism evidence="1 2">
    <name type="scientific">Jaapia argillacea MUCL 33604</name>
    <dbReference type="NCBI Taxonomy" id="933084"/>
    <lineage>
        <taxon>Eukaryota</taxon>
        <taxon>Fungi</taxon>
        <taxon>Dikarya</taxon>
        <taxon>Basidiomycota</taxon>
        <taxon>Agaricomycotina</taxon>
        <taxon>Agaricomycetes</taxon>
        <taxon>Agaricomycetidae</taxon>
        <taxon>Jaapiales</taxon>
        <taxon>Jaapiaceae</taxon>
        <taxon>Jaapia</taxon>
    </lineage>
</organism>
<name>A0A067QHU2_9AGAM</name>
<protein>
    <recommendedName>
        <fullName evidence="3">NAD(P)-binding domain-containing protein</fullName>
    </recommendedName>
</protein>
<gene>
    <name evidence="1" type="ORF">JAAARDRAFT_122488</name>
</gene>
<dbReference type="Proteomes" id="UP000027265">
    <property type="component" value="Unassembled WGS sequence"/>
</dbReference>
<dbReference type="AlphaFoldDB" id="A0A067QHU2"/>
<dbReference type="PANTHER" id="PTHR14097:SF8">
    <property type="entry name" value="NAD(P)-BINDING DOMAIN-CONTAINING PROTEIN"/>
    <property type="match status" value="1"/>
</dbReference>
<dbReference type="InterPro" id="IPR036291">
    <property type="entry name" value="NAD(P)-bd_dom_sf"/>
</dbReference>